<comment type="caution">
    <text evidence="1">The sequence shown here is derived from an EMBL/GenBank/DDBJ whole genome shotgun (WGS) entry which is preliminary data.</text>
</comment>
<proteinExistence type="predicted"/>
<evidence type="ECO:0000313" key="1">
    <source>
        <dbReference type="EMBL" id="MDQ0271145.1"/>
    </source>
</evidence>
<accession>A0ABU0AM70</accession>
<organism evidence="1 2">
    <name type="scientific">Cytobacillus purgationiresistens</name>
    <dbReference type="NCBI Taxonomy" id="863449"/>
    <lineage>
        <taxon>Bacteria</taxon>
        <taxon>Bacillati</taxon>
        <taxon>Bacillota</taxon>
        <taxon>Bacilli</taxon>
        <taxon>Bacillales</taxon>
        <taxon>Bacillaceae</taxon>
        <taxon>Cytobacillus</taxon>
    </lineage>
</organism>
<evidence type="ECO:0000313" key="2">
    <source>
        <dbReference type="Proteomes" id="UP001238088"/>
    </source>
</evidence>
<sequence>MKYWFLAFAHSTTKSEYPIKGNNEMERFVLGKKGVGLLDHFGLTPGKIQKYLDEGKEKELEELIKEHRDYIFWEFRKRSAEMVQYMIKENEELVNKYMGGSTTE</sequence>
<protein>
    <submittedName>
        <fullName evidence="1">Uncharacterized protein</fullName>
    </submittedName>
</protein>
<gene>
    <name evidence="1" type="ORF">J2S17_003033</name>
</gene>
<name>A0ABU0AM70_9BACI</name>
<dbReference type="Proteomes" id="UP001238088">
    <property type="component" value="Unassembled WGS sequence"/>
</dbReference>
<dbReference type="EMBL" id="JAUSUB010000013">
    <property type="protein sequence ID" value="MDQ0271145.1"/>
    <property type="molecule type" value="Genomic_DNA"/>
</dbReference>
<reference evidence="1 2" key="1">
    <citation type="submission" date="2023-07" db="EMBL/GenBank/DDBJ databases">
        <title>Genomic Encyclopedia of Type Strains, Phase IV (KMG-IV): sequencing the most valuable type-strain genomes for metagenomic binning, comparative biology and taxonomic classification.</title>
        <authorList>
            <person name="Goeker M."/>
        </authorList>
    </citation>
    <scope>NUCLEOTIDE SEQUENCE [LARGE SCALE GENOMIC DNA]</scope>
    <source>
        <strain evidence="1 2">DSM 23494</strain>
    </source>
</reference>
<keyword evidence="2" id="KW-1185">Reference proteome</keyword>
<dbReference type="RefSeq" id="WP_307476132.1">
    <property type="nucleotide sequence ID" value="NZ_JAUSUB010000013.1"/>
</dbReference>